<proteinExistence type="predicted"/>
<evidence type="ECO:0000313" key="2">
    <source>
        <dbReference type="EMBL" id="KAB5560943.1"/>
    </source>
</evidence>
<name>A0A5N5N2T8_9ROSI</name>
<dbReference type="EMBL" id="VDCV01000004">
    <property type="protein sequence ID" value="KAB5560943.1"/>
    <property type="molecule type" value="Genomic_DNA"/>
</dbReference>
<comment type="caution">
    <text evidence="2">The sequence shown here is derived from an EMBL/GenBank/DDBJ whole genome shotgun (WGS) entry which is preliminary data.</text>
</comment>
<organism evidence="2 3">
    <name type="scientific">Salix brachista</name>
    <dbReference type="NCBI Taxonomy" id="2182728"/>
    <lineage>
        <taxon>Eukaryota</taxon>
        <taxon>Viridiplantae</taxon>
        <taxon>Streptophyta</taxon>
        <taxon>Embryophyta</taxon>
        <taxon>Tracheophyta</taxon>
        <taxon>Spermatophyta</taxon>
        <taxon>Magnoliopsida</taxon>
        <taxon>eudicotyledons</taxon>
        <taxon>Gunneridae</taxon>
        <taxon>Pentapetalae</taxon>
        <taxon>rosids</taxon>
        <taxon>fabids</taxon>
        <taxon>Malpighiales</taxon>
        <taxon>Salicaceae</taxon>
        <taxon>Saliceae</taxon>
        <taxon>Salix</taxon>
    </lineage>
</organism>
<gene>
    <name evidence="2" type="ORF">DKX38_005900</name>
</gene>
<accession>A0A5N5N2T8</accession>
<dbReference type="AlphaFoldDB" id="A0A5N5N2T8"/>
<keyword evidence="3" id="KW-1185">Reference proteome</keyword>
<protein>
    <submittedName>
        <fullName evidence="2">Uncharacterized protein</fullName>
    </submittedName>
</protein>
<dbReference type="Proteomes" id="UP000326939">
    <property type="component" value="Chromosome 4"/>
</dbReference>
<feature type="compositionally biased region" description="Basic and acidic residues" evidence="1">
    <location>
        <begin position="62"/>
        <end position="79"/>
    </location>
</feature>
<evidence type="ECO:0000313" key="3">
    <source>
        <dbReference type="Proteomes" id="UP000326939"/>
    </source>
</evidence>
<feature type="region of interest" description="Disordered" evidence="1">
    <location>
        <begin position="48"/>
        <end position="90"/>
    </location>
</feature>
<evidence type="ECO:0000256" key="1">
    <source>
        <dbReference type="SAM" id="MobiDB-lite"/>
    </source>
</evidence>
<sequence>MSLFPPPPTRLPPSFSSKHHFIFKPTLSIRPTNPPFLLSIFKASTNDGGAGVSDSAATLEGPKSEQKEPKASESVHMAEENSNGALDSGGGVKVEVSKFVDPRWISGTWDWKQFEKDGKTDRDVVIDAFSFITLGENLRLVLS</sequence>
<reference evidence="3" key="1">
    <citation type="journal article" date="2019" name="Gigascience">
        <title>De novo genome assembly of the endangered Acer yangbiense, a plant species with extremely small populations endemic to Yunnan Province, China.</title>
        <authorList>
            <person name="Yang J."/>
            <person name="Wariss H.M."/>
            <person name="Tao L."/>
            <person name="Zhang R."/>
            <person name="Yun Q."/>
            <person name="Hollingsworth P."/>
            <person name="Dao Z."/>
            <person name="Luo G."/>
            <person name="Guo H."/>
            <person name="Ma Y."/>
            <person name="Sun W."/>
        </authorList>
    </citation>
    <scope>NUCLEOTIDE SEQUENCE [LARGE SCALE GENOMIC DNA]</scope>
    <source>
        <strain evidence="3">cv. br00</strain>
    </source>
</reference>